<proteinExistence type="predicted"/>
<accession>A0A423P5P8</accession>
<organism evidence="1 2">
    <name type="scientific">Pseudomonas fluorescens</name>
    <dbReference type="NCBI Taxonomy" id="294"/>
    <lineage>
        <taxon>Bacteria</taxon>
        <taxon>Pseudomonadati</taxon>
        <taxon>Pseudomonadota</taxon>
        <taxon>Gammaproteobacteria</taxon>
        <taxon>Pseudomonadales</taxon>
        <taxon>Pseudomonadaceae</taxon>
        <taxon>Pseudomonas</taxon>
    </lineage>
</organism>
<comment type="caution">
    <text evidence="1">The sequence shown here is derived from an EMBL/GenBank/DDBJ whole genome shotgun (WGS) entry which is preliminary data.</text>
</comment>
<gene>
    <name evidence="1" type="ORF">BK673_11820</name>
</gene>
<dbReference type="AlphaFoldDB" id="A0A423P5P8"/>
<evidence type="ECO:0000313" key="2">
    <source>
        <dbReference type="Proteomes" id="UP000283619"/>
    </source>
</evidence>
<dbReference type="EMBL" id="MOBZ01000009">
    <property type="protein sequence ID" value="ROO09588.1"/>
    <property type="molecule type" value="Genomic_DNA"/>
</dbReference>
<reference evidence="1 2" key="1">
    <citation type="submission" date="2016-10" db="EMBL/GenBank/DDBJ databases">
        <title>Comparative genome analysis of multiple Pseudomonas spp. focuses on biocontrol and plant growth promoting traits.</title>
        <authorList>
            <person name="Tao X.-Y."/>
            <person name="Taylor C.G."/>
        </authorList>
    </citation>
    <scope>NUCLEOTIDE SEQUENCE [LARGE SCALE GENOMIC DNA]</scope>
    <source>
        <strain evidence="1 2">36G2</strain>
    </source>
</reference>
<evidence type="ECO:0000313" key="1">
    <source>
        <dbReference type="EMBL" id="ROO09588.1"/>
    </source>
</evidence>
<dbReference type="Proteomes" id="UP000283619">
    <property type="component" value="Unassembled WGS sequence"/>
</dbReference>
<sequence>MEAICSTAGLILRSYMRHEYLHFVMRRGRVLKMNELAVLDDKKNMLSNKAWANKLSGAVENKVKCF</sequence>
<protein>
    <submittedName>
        <fullName evidence="1">Uncharacterized protein</fullName>
    </submittedName>
</protein>
<name>A0A423P5P8_PSEFL</name>